<organism evidence="5 6">
    <name type="scientific">Marasmius tenuissimus</name>
    <dbReference type="NCBI Taxonomy" id="585030"/>
    <lineage>
        <taxon>Eukaryota</taxon>
        <taxon>Fungi</taxon>
        <taxon>Dikarya</taxon>
        <taxon>Basidiomycota</taxon>
        <taxon>Agaricomycotina</taxon>
        <taxon>Agaricomycetes</taxon>
        <taxon>Agaricomycetidae</taxon>
        <taxon>Agaricales</taxon>
        <taxon>Marasmiineae</taxon>
        <taxon>Marasmiaceae</taxon>
        <taxon>Marasmius</taxon>
    </lineage>
</organism>
<dbReference type="SMART" id="SM00275">
    <property type="entry name" value="G_alpha"/>
    <property type="match status" value="1"/>
</dbReference>
<reference evidence="5 6" key="1">
    <citation type="submission" date="2024-05" db="EMBL/GenBank/DDBJ databases">
        <title>A draft genome resource for the thread blight pathogen Marasmius tenuissimus strain MS-2.</title>
        <authorList>
            <person name="Yulfo-Soto G.E."/>
            <person name="Baruah I.K."/>
            <person name="Amoako-Attah I."/>
            <person name="Bukari Y."/>
            <person name="Meinhardt L.W."/>
            <person name="Bailey B.A."/>
            <person name="Cohen S.P."/>
        </authorList>
    </citation>
    <scope>NUCLEOTIDE SEQUENCE [LARGE SCALE GENOMIC DNA]</scope>
    <source>
        <strain evidence="5 6">MS-2</strain>
    </source>
</reference>
<dbReference type="PANTHER" id="PTHR10218:SF360">
    <property type="entry name" value="GUANINE NUCLEOTIDE-BINDING PROTEIN SUBUNIT ALPHA HOMOLOG"/>
    <property type="match status" value="1"/>
</dbReference>
<dbReference type="InterPro" id="IPR001019">
    <property type="entry name" value="Gprotein_alpha_su"/>
</dbReference>
<dbReference type="Proteomes" id="UP001437256">
    <property type="component" value="Unassembled WGS sequence"/>
</dbReference>
<evidence type="ECO:0000313" key="6">
    <source>
        <dbReference type="Proteomes" id="UP001437256"/>
    </source>
</evidence>
<sequence>MSMSTYTEAPHSVVPNYETYKQQLQPLYRLETRLSQLLLSADGTEPTQLGSLNGAGNQTSKHVRSNSVLSPSSHGNAHLKRTEVAVHTFKNWKKAASLANKTKHPMSLHEGMVQGRWGDSDNPVHDLNNHGKELHTNRLYVGAVLSSLVKRLICFIADVLKARLKTLGVTEHPFFVTTRDGKKGAKWKIYDVGGARNRRHAWVPYFTDVDAIIFLVPISAFDQVLEEVNNKGTPKDRRVNRLEDSLLLWKGVISNKLLSNVSIMLFLNKCDLLRLKLGVGVRLADHLILYGDRPNDYESVLKYMKNKFGVIHQQLTANKERELYVHYTSVTDTHRTATIIGDVRDIIIRVTICFNSEFVW</sequence>
<dbReference type="PROSITE" id="PS51882">
    <property type="entry name" value="G_ALPHA"/>
    <property type="match status" value="1"/>
</dbReference>
<gene>
    <name evidence="5" type="ORF">AAF712_002506</name>
</gene>
<feature type="region of interest" description="Disordered" evidence="4">
    <location>
        <begin position="48"/>
        <end position="77"/>
    </location>
</feature>
<evidence type="ECO:0000256" key="4">
    <source>
        <dbReference type="SAM" id="MobiDB-lite"/>
    </source>
</evidence>
<keyword evidence="3" id="KW-0807">Transducer</keyword>
<evidence type="ECO:0000256" key="2">
    <source>
        <dbReference type="ARBA" id="ARBA00023134"/>
    </source>
</evidence>
<dbReference type="EMBL" id="JBBXMP010000007">
    <property type="protein sequence ID" value="KAL0070319.1"/>
    <property type="molecule type" value="Genomic_DNA"/>
</dbReference>
<evidence type="ECO:0000313" key="5">
    <source>
        <dbReference type="EMBL" id="KAL0070319.1"/>
    </source>
</evidence>
<dbReference type="Gene3D" id="3.40.50.300">
    <property type="entry name" value="P-loop containing nucleotide triphosphate hydrolases"/>
    <property type="match status" value="1"/>
</dbReference>
<feature type="compositionally biased region" description="Polar residues" evidence="4">
    <location>
        <begin position="48"/>
        <end position="75"/>
    </location>
</feature>
<evidence type="ECO:0000256" key="1">
    <source>
        <dbReference type="ARBA" id="ARBA00022741"/>
    </source>
</evidence>
<comment type="caution">
    <text evidence="5">The sequence shown here is derived from an EMBL/GenBank/DDBJ whole genome shotgun (WGS) entry which is preliminary data.</text>
</comment>
<dbReference type="PANTHER" id="PTHR10218">
    <property type="entry name" value="GTP-BINDING PROTEIN ALPHA SUBUNIT"/>
    <property type="match status" value="1"/>
</dbReference>
<protein>
    <submittedName>
        <fullName evidence="5">Uncharacterized protein</fullName>
    </submittedName>
</protein>
<dbReference type="PRINTS" id="PR00318">
    <property type="entry name" value="GPROTEINA"/>
</dbReference>
<proteinExistence type="predicted"/>
<keyword evidence="1" id="KW-0547">Nucleotide-binding</keyword>
<evidence type="ECO:0000256" key="3">
    <source>
        <dbReference type="ARBA" id="ARBA00023224"/>
    </source>
</evidence>
<dbReference type="SUPFAM" id="SSF52540">
    <property type="entry name" value="P-loop containing nucleoside triphosphate hydrolases"/>
    <property type="match status" value="1"/>
</dbReference>
<keyword evidence="2" id="KW-0342">GTP-binding</keyword>
<accession>A0ABR3AAD1</accession>
<keyword evidence="6" id="KW-1185">Reference proteome</keyword>
<dbReference type="Pfam" id="PF00503">
    <property type="entry name" value="G-alpha"/>
    <property type="match status" value="1"/>
</dbReference>
<name>A0ABR3AAD1_9AGAR</name>
<dbReference type="InterPro" id="IPR027417">
    <property type="entry name" value="P-loop_NTPase"/>
</dbReference>